<sequence length="171" mass="19460">MPSPMNQKGTISIEELIESIELWNQKTVDQLVDENGHLWFNTCKVCNGVLAGQSRKYCSRKCSAADGTYKNNEGTKAFRRWWNNLTDEQKHDHQSHASKAANAARWAKPGAKQRASDATTVARKKKNWHTYSGRRASSGGFRSDIGISVRSRWEANIARYLNYLKKQKKIS</sequence>
<feature type="region of interest" description="Disordered" evidence="1">
    <location>
        <begin position="89"/>
        <end position="133"/>
    </location>
</feature>
<feature type="non-terminal residue" evidence="2">
    <location>
        <position position="171"/>
    </location>
</feature>
<proteinExistence type="predicted"/>
<evidence type="ECO:0000313" key="2">
    <source>
        <dbReference type="EMBL" id="KKK84954.1"/>
    </source>
</evidence>
<accession>A0A0F9B2W6</accession>
<protein>
    <submittedName>
        <fullName evidence="2">Uncharacterized protein</fullName>
    </submittedName>
</protein>
<dbReference type="EMBL" id="LAZR01051527">
    <property type="protein sequence ID" value="KKK84954.1"/>
    <property type="molecule type" value="Genomic_DNA"/>
</dbReference>
<dbReference type="AlphaFoldDB" id="A0A0F9B2W6"/>
<evidence type="ECO:0000256" key="1">
    <source>
        <dbReference type="SAM" id="MobiDB-lite"/>
    </source>
</evidence>
<comment type="caution">
    <text evidence="2">The sequence shown here is derived from an EMBL/GenBank/DDBJ whole genome shotgun (WGS) entry which is preliminary data.</text>
</comment>
<gene>
    <name evidence="2" type="ORF">LCGC14_2778130</name>
</gene>
<feature type="compositionally biased region" description="Low complexity" evidence="1">
    <location>
        <begin position="97"/>
        <end position="112"/>
    </location>
</feature>
<reference evidence="2" key="1">
    <citation type="journal article" date="2015" name="Nature">
        <title>Complex archaea that bridge the gap between prokaryotes and eukaryotes.</title>
        <authorList>
            <person name="Spang A."/>
            <person name="Saw J.H."/>
            <person name="Jorgensen S.L."/>
            <person name="Zaremba-Niedzwiedzka K."/>
            <person name="Martijn J."/>
            <person name="Lind A.E."/>
            <person name="van Eijk R."/>
            <person name="Schleper C."/>
            <person name="Guy L."/>
            <person name="Ettema T.J."/>
        </authorList>
    </citation>
    <scope>NUCLEOTIDE SEQUENCE</scope>
</reference>
<organism evidence="2">
    <name type="scientific">marine sediment metagenome</name>
    <dbReference type="NCBI Taxonomy" id="412755"/>
    <lineage>
        <taxon>unclassified sequences</taxon>
        <taxon>metagenomes</taxon>
        <taxon>ecological metagenomes</taxon>
    </lineage>
</organism>
<name>A0A0F9B2W6_9ZZZZ</name>